<dbReference type="KEGG" id="dzi:111275669"/>
<dbReference type="GO" id="GO:0010150">
    <property type="term" value="P:leaf senescence"/>
    <property type="evidence" value="ECO:0007669"/>
    <property type="project" value="UniProtKB-ARBA"/>
</dbReference>
<name>A0A6P5WLN4_DURZI</name>
<feature type="compositionally biased region" description="Low complexity" evidence="2">
    <location>
        <begin position="102"/>
        <end position="113"/>
    </location>
</feature>
<dbReference type="InterPro" id="IPR007608">
    <property type="entry name" value="Senescence_reg_S40"/>
</dbReference>
<feature type="compositionally biased region" description="Acidic residues" evidence="2">
    <location>
        <begin position="177"/>
        <end position="186"/>
    </location>
</feature>
<dbReference type="Pfam" id="PF04520">
    <property type="entry name" value="Senescence_reg"/>
    <property type="match status" value="1"/>
</dbReference>
<dbReference type="PANTHER" id="PTHR33083">
    <property type="entry name" value="EXPRESSED PROTEIN"/>
    <property type="match status" value="1"/>
</dbReference>
<feature type="compositionally biased region" description="Acidic residues" evidence="2">
    <location>
        <begin position="150"/>
        <end position="169"/>
    </location>
</feature>
<organism evidence="3 4">
    <name type="scientific">Durio zibethinus</name>
    <name type="common">Durian</name>
    <dbReference type="NCBI Taxonomy" id="66656"/>
    <lineage>
        <taxon>Eukaryota</taxon>
        <taxon>Viridiplantae</taxon>
        <taxon>Streptophyta</taxon>
        <taxon>Embryophyta</taxon>
        <taxon>Tracheophyta</taxon>
        <taxon>Spermatophyta</taxon>
        <taxon>Magnoliopsida</taxon>
        <taxon>eudicotyledons</taxon>
        <taxon>Gunneridae</taxon>
        <taxon>Pentapetalae</taxon>
        <taxon>rosids</taxon>
        <taxon>malvids</taxon>
        <taxon>Malvales</taxon>
        <taxon>Malvaceae</taxon>
        <taxon>Helicteroideae</taxon>
        <taxon>Durio</taxon>
    </lineage>
</organism>
<dbReference type="Proteomes" id="UP000515121">
    <property type="component" value="Unplaced"/>
</dbReference>
<dbReference type="PANTHER" id="PTHR33083:SF82">
    <property type="entry name" value="SENESCENCE REGULATOR"/>
    <property type="match status" value="1"/>
</dbReference>
<protein>
    <submittedName>
        <fullName evidence="4">Uncharacterized protein LOC111275669 isoform X1</fullName>
    </submittedName>
</protein>
<proteinExistence type="inferred from homology"/>
<reference evidence="4" key="1">
    <citation type="submission" date="2025-08" db="UniProtKB">
        <authorList>
            <consortium name="RefSeq"/>
        </authorList>
    </citation>
    <scope>IDENTIFICATION</scope>
    <source>
        <tissue evidence="4">Fruit stalk</tissue>
    </source>
</reference>
<comment type="similarity">
    <text evidence="1">Belongs to the senescence regulator S40 family.</text>
</comment>
<evidence type="ECO:0000313" key="3">
    <source>
        <dbReference type="Proteomes" id="UP000515121"/>
    </source>
</evidence>
<evidence type="ECO:0000256" key="2">
    <source>
        <dbReference type="SAM" id="MobiDB-lite"/>
    </source>
</evidence>
<evidence type="ECO:0000313" key="4">
    <source>
        <dbReference type="RefSeq" id="XP_022716889.1"/>
    </source>
</evidence>
<dbReference type="GeneID" id="111275669"/>
<dbReference type="RefSeq" id="XP_022716889.1">
    <property type="nucleotide sequence ID" value="XM_022861154.1"/>
</dbReference>
<dbReference type="OrthoDB" id="1917735at2759"/>
<accession>A0A6P5WLN4</accession>
<feature type="region of interest" description="Disordered" evidence="2">
    <location>
        <begin position="102"/>
        <end position="190"/>
    </location>
</feature>
<sequence length="240" mass="27019">MKSFWGSLFRNDITSLESWESCGFWRNSAMEDRYTFSRQGSGVWRSLRDGDFEEEDVWAVLKDRKDSTSKVVQSIESTVPVRRHLPSAARIIPRTFSATNNSSIIGSSSSSSSHEANGVKQRSAPVNIPDWSKISRKKSKKASSRNDLWHDDEDDDDDGGHGYDDDDDSGVMNGFGEIDDEEEDCGEYNSKVPPHEILARRLARSQISSFSVFEGVGRKLKGRDLRKVRNAVLTKTGFLE</sequence>
<feature type="compositionally biased region" description="Basic residues" evidence="2">
    <location>
        <begin position="134"/>
        <end position="143"/>
    </location>
</feature>
<evidence type="ECO:0000256" key="1">
    <source>
        <dbReference type="ARBA" id="ARBA00034773"/>
    </source>
</evidence>
<gene>
    <name evidence="4" type="primary">LOC111275669</name>
</gene>
<dbReference type="AlphaFoldDB" id="A0A6P5WLN4"/>
<keyword evidence="3" id="KW-1185">Reference proteome</keyword>